<dbReference type="SUPFAM" id="SSF111430">
    <property type="entry name" value="YAP1 redox domain"/>
    <property type="match status" value="1"/>
</dbReference>
<dbReference type="PANTHER" id="PTHR40621">
    <property type="entry name" value="TRANSCRIPTION FACTOR KAPC-RELATED"/>
    <property type="match status" value="1"/>
</dbReference>
<dbReference type="GO" id="GO:0000976">
    <property type="term" value="F:transcription cis-regulatory region binding"/>
    <property type="evidence" value="ECO:0007669"/>
    <property type="project" value="InterPro"/>
</dbReference>
<gene>
    <name evidence="6" type="ORF">F5Z01DRAFT_623888</name>
</gene>
<dbReference type="Gene3D" id="1.10.238.100">
    <property type="entry name" value="YAP1 redox domain. Chain B"/>
    <property type="match status" value="1"/>
</dbReference>
<protein>
    <submittedName>
        <fullName evidence="6">BZIP-type transcription factor</fullName>
    </submittedName>
</protein>
<name>A0A9P7ZL07_9HYPO</name>
<feature type="compositionally biased region" description="Polar residues" evidence="4">
    <location>
        <begin position="11"/>
        <end position="31"/>
    </location>
</feature>
<evidence type="ECO:0000256" key="3">
    <source>
        <dbReference type="ARBA" id="ARBA00023242"/>
    </source>
</evidence>
<keyword evidence="3" id="KW-0539">Nucleus</keyword>
<organism evidence="6 7">
    <name type="scientific">Emericellopsis atlantica</name>
    <dbReference type="NCBI Taxonomy" id="2614577"/>
    <lineage>
        <taxon>Eukaryota</taxon>
        <taxon>Fungi</taxon>
        <taxon>Dikarya</taxon>
        <taxon>Ascomycota</taxon>
        <taxon>Pezizomycotina</taxon>
        <taxon>Sordariomycetes</taxon>
        <taxon>Hypocreomycetidae</taxon>
        <taxon>Hypocreales</taxon>
        <taxon>Bionectriaceae</taxon>
        <taxon>Emericellopsis</taxon>
    </lineage>
</organism>
<evidence type="ECO:0000313" key="6">
    <source>
        <dbReference type="EMBL" id="KAG9253637.1"/>
    </source>
</evidence>
<dbReference type="CDD" id="cd14688">
    <property type="entry name" value="bZIP_YAP"/>
    <property type="match status" value="1"/>
</dbReference>
<dbReference type="GO" id="GO:0001228">
    <property type="term" value="F:DNA-binding transcription activator activity, RNA polymerase II-specific"/>
    <property type="evidence" value="ECO:0007669"/>
    <property type="project" value="TreeGrafter"/>
</dbReference>
<dbReference type="GO" id="GO:0005737">
    <property type="term" value="C:cytoplasm"/>
    <property type="evidence" value="ECO:0007669"/>
    <property type="project" value="UniProtKB-SubCell"/>
</dbReference>
<evidence type="ECO:0000313" key="7">
    <source>
        <dbReference type="Proteomes" id="UP000887229"/>
    </source>
</evidence>
<dbReference type="OrthoDB" id="2590011at2759"/>
<evidence type="ECO:0000256" key="1">
    <source>
        <dbReference type="ARBA" id="ARBA00004123"/>
    </source>
</evidence>
<dbReference type="SUPFAM" id="SSF57959">
    <property type="entry name" value="Leucine zipper domain"/>
    <property type="match status" value="1"/>
</dbReference>
<dbReference type="GeneID" id="70292250"/>
<dbReference type="InterPro" id="IPR023167">
    <property type="entry name" value="Yap1_redox_dom_sf"/>
</dbReference>
<feature type="region of interest" description="Disordered" evidence="4">
    <location>
        <begin position="1"/>
        <end position="88"/>
    </location>
</feature>
<dbReference type="PROSITE" id="PS50217">
    <property type="entry name" value="BZIP"/>
    <property type="match status" value="1"/>
</dbReference>
<reference evidence="6" key="1">
    <citation type="journal article" date="2021" name="IMA Fungus">
        <title>Genomic characterization of three marine fungi, including Emericellopsis atlantica sp. nov. with signatures of a generalist lifestyle and marine biomass degradation.</title>
        <authorList>
            <person name="Hagestad O.C."/>
            <person name="Hou L."/>
            <person name="Andersen J.H."/>
            <person name="Hansen E.H."/>
            <person name="Altermark B."/>
            <person name="Li C."/>
            <person name="Kuhnert E."/>
            <person name="Cox R.J."/>
            <person name="Crous P.W."/>
            <person name="Spatafora J.W."/>
            <person name="Lail K."/>
            <person name="Amirebrahimi M."/>
            <person name="Lipzen A."/>
            <person name="Pangilinan J."/>
            <person name="Andreopoulos W."/>
            <person name="Hayes R.D."/>
            <person name="Ng V."/>
            <person name="Grigoriev I.V."/>
            <person name="Jackson S.A."/>
            <person name="Sutton T.D.S."/>
            <person name="Dobson A.D.W."/>
            <person name="Rama T."/>
        </authorList>
    </citation>
    <scope>NUCLEOTIDE SEQUENCE</scope>
    <source>
        <strain evidence="6">TS7</strain>
    </source>
</reference>
<dbReference type="RefSeq" id="XP_046117561.1">
    <property type="nucleotide sequence ID" value="XM_046261347.1"/>
</dbReference>
<comment type="caution">
    <text evidence="6">The sequence shown here is derived from an EMBL/GenBank/DDBJ whole genome shotgun (WGS) entry which is preliminary data.</text>
</comment>
<accession>A0A9P7ZL07</accession>
<proteinExistence type="predicted"/>
<dbReference type="Gene3D" id="1.20.5.170">
    <property type="match status" value="1"/>
</dbReference>
<sequence>MADRHGGDGQTGASSVSPEQRSNFSPSSGGEQHNDGLSALKNLADRRSSRADGSQPKRRGPKPDSKPALTRRQELNRQAQRTHRERKELYVKALEDEVLRLKEIYSSVSQDKSRLHEENKQLKRLLAENGIPWTSNRMNDDNAGGGDDGSNNNYNASVSGQSYGQGSHGVFSPDQNSQQPSTAPSASPSAGQNQQLMSGQQLRDMTAVATKNKGVDYEQAGIEFVLKLERPCMGHLPFLMERANVPDEETYCGHAMMASCPPRPLGLIEESTPYGTSNVPRNAQEVEETGATQKTWELSRADLATLMDLSPRIDLDGEVTPITAWGMIMSHPRFSDLSLADVKGLADELGRKVRCYGFGAVTEEFEVRDALEGVLASRAIMA</sequence>
<evidence type="ECO:0000256" key="2">
    <source>
        <dbReference type="ARBA" id="ARBA00004496"/>
    </source>
</evidence>
<comment type="subcellular location">
    <subcellularLocation>
        <location evidence="2">Cytoplasm</location>
    </subcellularLocation>
    <subcellularLocation>
        <location evidence="1">Nucleus</location>
    </subcellularLocation>
</comment>
<dbReference type="EMBL" id="MU251257">
    <property type="protein sequence ID" value="KAG9253637.1"/>
    <property type="molecule type" value="Genomic_DNA"/>
</dbReference>
<dbReference type="PANTHER" id="PTHR40621:SF6">
    <property type="entry name" value="AP-1-LIKE TRANSCRIPTION FACTOR YAP1-RELATED"/>
    <property type="match status" value="1"/>
</dbReference>
<dbReference type="InterPro" id="IPR050936">
    <property type="entry name" value="AP-1-like"/>
</dbReference>
<dbReference type="Proteomes" id="UP000887229">
    <property type="component" value="Unassembled WGS sequence"/>
</dbReference>
<dbReference type="GO" id="GO:0090575">
    <property type="term" value="C:RNA polymerase II transcription regulator complex"/>
    <property type="evidence" value="ECO:0007669"/>
    <property type="project" value="TreeGrafter"/>
</dbReference>
<feature type="domain" description="BZIP" evidence="5">
    <location>
        <begin position="71"/>
        <end position="129"/>
    </location>
</feature>
<feature type="region of interest" description="Disordered" evidence="4">
    <location>
        <begin position="132"/>
        <end position="200"/>
    </location>
</feature>
<dbReference type="InterPro" id="IPR046347">
    <property type="entry name" value="bZIP_sf"/>
</dbReference>
<dbReference type="AlphaFoldDB" id="A0A9P7ZL07"/>
<dbReference type="InterPro" id="IPR004827">
    <property type="entry name" value="bZIP"/>
</dbReference>
<feature type="compositionally biased region" description="Low complexity" evidence="4">
    <location>
        <begin position="175"/>
        <end position="190"/>
    </location>
</feature>
<feature type="compositionally biased region" description="Polar residues" evidence="4">
    <location>
        <begin position="191"/>
        <end position="200"/>
    </location>
</feature>
<evidence type="ECO:0000259" key="5">
    <source>
        <dbReference type="PROSITE" id="PS50217"/>
    </source>
</evidence>
<evidence type="ECO:0000256" key="4">
    <source>
        <dbReference type="SAM" id="MobiDB-lite"/>
    </source>
</evidence>
<keyword evidence="7" id="KW-1185">Reference proteome</keyword>
<feature type="compositionally biased region" description="Basic and acidic residues" evidence="4">
    <location>
        <begin position="61"/>
        <end position="75"/>
    </location>
</feature>